<dbReference type="Proteomes" id="UP000681720">
    <property type="component" value="Unassembled WGS sequence"/>
</dbReference>
<feature type="region of interest" description="Disordered" evidence="1">
    <location>
        <begin position="1"/>
        <end position="38"/>
    </location>
</feature>
<evidence type="ECO:0000313" key="2">
    <source>
        <dbReference type="EMBL" id="CAF5149079.1"/>
    </source>
</evidence>
<accession>A0A8S3G1J3</accession>
<comment type="caution">
    <text evidence="2">The sequence shown here is derived from an EMBL/GenBank/DDBJ whole genome shotgun (WGS) entry which is preliminary data.</text>
</comment>
<reference evidence="2" key="1">
    <citation type="submission" date="2021-02" db="EMBL/GenBank/DDBJ databases">
        <authorList>
            <person name="Nowell W R."/>
        </authorList>
    </citation>
    <scope>NUCLEOTIDE SEQUENCE</scope>
</reference>
<sequence length="38" mass="4669">MKRTVDELQEDLSQTKQRLRKAQREKDEIEETSYSRSR</sequence>
<protein>
    <submittedName>
        <fullName evidence="2">Uncharacterized protein</fullName>
    </submittedName>
</protein>
<dbReference type="EMBL" id="CAJOBJ010360849">
    <property type="protein sequence ID" value="CAF5217925.1"/>
    <property type="molecule type" value="Genomic_DNA"/>
</dbReference>
<evidence type="ECO:0000313" key="4">
    <source>
        <dbReference type="Proteomes" id="UP000681967"/>
    </source>
</evidence>
<gene>
    <name evidence="2" type="ORF">BYL167_LOCUS71903</name>
    <name evidence="3" type="ORF">GIL414_LOCUS82688</name>
</gene>
<feature type="non-terminal residue" evidence="2">
    <location>
        <position position="38"/>
    </location>
</feature>
<name>A0A8S3G1J3_9BILA</name>
<evidence type="ECO:0000256" key="1">
    <source>
        <dbReference type="SAM" id="MobiDB-lite"/>
    </source>
</evidence>
<organism evidence="2 4">
    <name type="scientific">Rotaria magnacalcarata</name>
    <dbReference type="NCBI Taxonomy" id="392030"/>
    <lineage>
        <taxon>Eukaryota</taxon>
        <taxon>Metazoa</taxon>
        <taxon>Spiralia</taxon>
        <taxon>Gnathifera</taxon>
        <taxon>Rotifera</taxon>
        <taxon>Eurotatoria</taxon>
        <taxon>Bdelloidea</taxon>
        <taxon>Philodinida</taxon>
        <taxon>Philodinidae</taxon>
        <taxon>Rotaria</taxon>
    </lineage>
</organism>
<proteinExistence type="predicted"/>
<evidence type="ECO:0000313" key="3">
    <source>
        <dbReference type="EMBL" id="CAF5217925.1"/>
    </source>
</evidence>
<dbReference type="Proteomes" id="UP000681967">
    <property type="component" value="Unassembled WGS sequence"/>
</dbReference>
<dbReference type="AlphaFoldDB" id="A0A8S3G1J3"/>
<dbReference type="EMBL" id="CAJOBH010256672">
    <property type="protein sequence ID" value="CAF5149079.1"/>
    <property type="molecule type" value="Genomic_DNA"/>
</dbReference>